<proteinExistence type="predicted"/>
<gene>
    <name evidence="1" type="ORF">NE857_34100</name>
</gene>
<dbReference type="RefSeq" id="WP_254422221.1">
    <property type="nucleotide sequence ID" value="NZ_BAAAJB010000040.1"/>
</dbReference>
<evidence type="ECO:0000313" key="1">
    <source>
        <dbReference type="EMBL" id="USY23567.1"/>
    </source>
</evidence>
<reference evidence="1" key="1">
    <citation type="submission" date="2022-06" db="EMBL/GenBank/DDBJ databases">
        <authorList>
            <person name="Ping M."/>
        </authorList>
    </citation>
    <scope>NUCLEOTIDE SEQUENCE</scope>
    <source>
        <strain evidence="1">JCM11759T</strain>
        <plasmid evidence="1">unnamed1</plasmid>
    </source>
</reference>
<protein>
    <submittedName>
        <fullName evidence="1">Uncharacterized protein</fullName>
    </submittedName>
</protein>
<keyword evidence="1" id="KW-0614">Plasmid</keyword>
<keyword evidence="2" id="KW-1185">Reference proteome</keyword>
<name>A0ABY5DGU4_9ACTN</name>
<dbReference type="EMBL" id="CP099838">
    <property type="protein sequence ID" value="USY23567.1"/>
    <property type="molecule type" value="Genomic_DNA"/>
</dbReference>
<sequence>MSDADVVQLPEPAAHLSARVHTNWKRGYTAYQVEGVGTFTLVPVLECPEWWSDPHGRVVPCNHVHVHMGTGGPHTRPENRTDVPHIQGNEFGGPVTAFTNGDPSPFVSGSAFFYWSRAPQQARDILTAVATHWGQRPDIDHVKAAYARTQAPRLARRATKRADEARRRFEQAGRDLVLALANEQHQYRIQETEDAEQAATLIGPGAPVWGEYSVYANRNMDSDRLLVGAVVDAAGNVVDDGANSGPWQPVAPVVEATSPREAVAEVVRQIEEGEQD</sequence>
<accession>A0ABY5DGU4</accession>
<evidence type="ECO:0000313" key="2">
    <source>
        <dbReference type="Proteomes" id="UP001055940"/>
    </source>
</evidence>
<organism evidence="1 2">
    <name type="scientific">Nocardiopsis exhalans</name>
    <dbReference type="NCBI Taxonomy" id="163604"/>
    <lineage>
        <taxon>Bacteria</taxon>
        <taxon>Bacillati</taxon>
        <taxon>Actinomycetota</taxon>
        <taxon>Actinomycetes</taxon>
        <taxon>Streptosporangiales</taxon>
        <taxon>Nocardiopsidaceae</taxon>
        <taxon>Nocardiopsis</taxon>
    </lineage>
</organism>
<dbReference type="Proteomes" id="UP001055940">
    <property type="component" value="Plasmid unnamed1"/>
</dbReference>
<geneLocation type="plasmid" evidence="1 2">
    <name>unnamed1</name>
</geneLocation>